<name>A0AA47B2V1_9LACO</name>
<keyword evidence="2" id="KW-1185">Reference proteome</keyword>
<proteinExistence type="predicted"/>
<gene>
    <name evidence="1" type="ORF">LDX53_05865</name>
</gene>
<dbReference type="AlphaFoldDB" id="A0AA47B2V1"/>
<evidence type="ECO:0000313" key="1">
    <source>
        <dbReference type="EMBL" id="UZX29116.1"/>
    </source>
</evidence>
<evidence type="ECO:0000313" key="2">
    <source>
        <dbReference type="Proteomes" id="UP001164557"/>
    </source>
</evidence>
<reference evidence="1" key="1">
    <citation type="submission" date="2021-09" db="EMBL/GenBank/DDBJ databases">
        <title>Lactobacillus species from Apis mellifera, Switzerland.</title>
        <authorList>
            <person name="Pfister J."/>
            <person name="Brown A."/>
            <person name="Neumann P."/>
            <person name="Collaud A."/>
            <person name="Retschnig G."/>
            <person name="Perreten V."/>
        </authorList>
    </citation>
    <scope>NUCLEOTIDE SEQUENCE</scope>
    <source>
        <strain evidence="1">IBH002</strain>
    </source>
</reference>
<accession>A0AA47B2V1</accession>
<dbReference type="RefSeq" id="WP_046327329.1">
    <property type="nucleotide sequence ID" value="NZ_CP084389.1"/>
</dbReference>
<dbReference type="EMBL" id="CP084389">
    <property type="protein sequence ID" value="UZX29116.1"/>
    <property type="molecule type" value="Genomic_DNA"/>
</dbReference>
<organism evidence="1 2">
    <name type="scientific">Lactobacillus helsingborgensis</name>
    <dbReference type="NCBI Taxonomy" id="1218494"/>
    <lineage>
        <taxon>Bacteria</taxon>
        <taxon>Bacillati</taxon>
        <taxon>Bacillota</taxon>
        <taxon>Bacilli</taxon>
        <taxon>Lactobacillales</taxon>
        <taxon>Lactobacillaceae</taxon>
        <taxon>Lactobacillus</taxon>
    </lineage>
</organism>
<evidence type="ECO:0008006" key="3">
    <source>
        <dbReference type="Google" id="ProtNLM"/>
    </source>
</evidence>
<dbReference type="Proteomes" id="UP001164557">
    <property type="component" value="Chromosome"/>
</dbReference>
<protein>
    <recommendedName>
        <fullName evidence="3">Tropomyosin</fullName>
    </recommendedName>
</protein>
<sequence>MKHFSIGLAVGAGFGVVLSLFKDKNGKRLFPEVQKGVNALKADIQDLSASQAKLKTAQQNLKNSLPQAKKAISELQNELEYYQISVNRIIHKLKAKTATFQHNDDEEMNSSKN</sequence>